<evidence type="ECO:0000313" key="6">
    <source>
        <dbReference type="Proteomes" id="UP000487117"/>
    </source>
</evidence>
<proteinExistence type="predicted"/>
<keyword evidence="3" id="KW-0732">Signal</keyword>
<organism evidence="5 6">
    <name type="scientific">Stenotrophomonas maltophilia</name>
    <name type="common">Pseudomonas maltophilia</name>
    <name type="synonym">Xanthomonas maltophilia</name>
    <dbReference type="NCBI Taxonomy" id="40324"/>
    <lineage>
        <taxon>Bacteria</taxon>
        <taxon>Pseudomonadati</taxon>
        <taxon>Pseudomonadota</taxon>
        <taxon>Gammaproteobacteria</taxon>
        <taxon>Lysobacterales</taxon>
        <taxon>Lysobacteraceae</taxon>
        <taxon>Stenotrophomonas</taxon>
        <taxon>Stenotrophomonas maltophilia group</taxon>
    </lineage>
</organism>
<dbReference type="Proteomes" id="UP000487117">
    <property type="component" value="Unassembled WGS sequence"/>
</dbReference>
<dbReference type="EMBL" id="WNDS01000001">
    <property type="protein sequence ID" value="KAF1016903.1"/>
    <property type="molecule type" value="Genomic_DNA"/>
</dbReference>
<evidence type="ECO:0000256" key="2">
    <source>
        <dbReference type="ARBA" id="ARBA00022525"/>
    </source>
</evidence>
<dbReference type="InterPro" id="IPR050909">
    <property type="entry name" value="Bact_Autotransporter_VF"/>
</dbReference>
<dbReference type="InterPro" id="IPR008638">
    <property type="entry name" value="FhaB/CdiA-like_TPS"/>
</dbReference>
<dbReference type="AlphaFoldDB" id="A0A7V8JMS7"/>
<dbReference type="SMART" id="SM00912">
    <property type="entry name" value="Haemagg_act"/>
    <property type="match status" value="1"/>
</dbReference>
<comment type="caution">
    <text evidence="5">The sequence shown here is derived from an EMBL/GenBank/DDBJ whole genome shotgun (WGS) entry which is preliminary data.</text>
</comment>
<dbReference type="Gene3D" id="2.160.20.10">
    <property type="entry name" value="Single-stranded right-handed beta-helix, Pectin lyase-like"/>
    <property type="match status" value="1"/>
</dbReference>
<dbReference type="PANTHER" id="PTHR12338:SF8">
    <property type="entry name" value="HEME_HEMOPEXIN-BINDING PROTEIN"/>
    <property type="match status" value="1"/>
</dbReference>
<accession>A0A7V8JMS7</accession>
<dbReference type="Pfam" id="PF05860">
    <property type="entry name" value="TPS"/>
    <property type="match status" value="1"/>
</dbReference>
<name>A0A7V8JMS7_STEMA</name>
<gene>
    <name evidence="5" type="primary">hxuA</name>
    <name evidence="5" type="ORF">GAK31_00162</name>
</gene>
<evidence type="ECO:0000259" key="4">
    <source>
        <dbReference type="SMART" id="SM00912"/>
    </source>
</evidence>
<sequence>MVADGLGRNGLKVDENPLTRGWVNAREAIQSQGADGRVQVRIEQTADAAILNWETFNVGSNTTLNFVQNADWAVLNRVNDAAARPSQILGELKADGSVFVVNRNGVVFGNNSQVNVRNLVAAAARISDSQFRDRGLYNSDSTTAALTEAFGKVMVEQGARIATHEPGTATRGGGYVLLAGHSVENAGQIDTRKGQALLAAGDEFVIRRGVGTAQNTASTTRGNEVAARFIAGSTAGSVVNSGLLQAREGDITLAGRQAVQAGVALSTTTLAQRGTVHLLTSASDSAASVTLAQGATTAVVIEDDGSTALDSQRQALLAESTAQDRIRSTAAAGAFDNLSRLQDRRDQSRVEIVSGGSVDVQGGSLTLATGGQVVLDAQQRALLADGARVDVAGATGVKVAMESNQLKINVQGNELRDSPDNRDGGKLNSSVAWIDRRTLLHVPAGTGGHEGERWYAAGGLLEVGGYLGNLAHSAGEWAAQGGTVLLSGREVVSSAGSRINLSGGSLDVATGTLRQSWLRGSDGELYRGDDAPANLPSSGIYRGYEVAQSRWSVTEAWRNPIIASEARVENGCTVGRDAGRLLVSAPTAILQGQADTAVFNGERQVQTPAAAADGYQQA</sequence>
<comment type="subcellular location">
    <subcellularLocation>
        <location evidence="1">Secreted</location>
    </subcellularLocation>
</comment>
<feature type="domain" description="Filamentous haemagglutinin FhaB/tRNA nuclease CdiA-like TPS" evidence="4">
    <location>
        <begin position="15"/>
        <end position="130"/>
    </location>
</feature>
<dbReference type="InterPro" id="IPR012334">
    <property type="entry name" value="Pectin_lyas_fold"/>
</dbReference>
<protein>
    <submittedName>
        <fullName evidence="5">Heme/hemopexin-binding protein</fullName>
    </submittedName>
</protein>
<evidence type="ECO:0000313" key="5">
    <source>
        <dbReference type="EMBL" id="KAF1016903.1"/>
    </source>
</evidence>
<dbReference type="PANTHER" id="PTHR12338">
    <property type="entry name" value="AUTOTRANSPORTER"/>
    <property type="match status" value="1"/>
</dbReference>
<dbReference type="SUPFAM" id="SSF51126">
    <property type="entry name" value="Pectin lyase-like"/>
    <property type="match status" value="1"/>
</dbReference>
<evidence type="ECO:0000256" key="3">
    <source>
        <dbReference type="ARBA" id="ARBA00022729"/>
    </source>
</evidence>
<dbReference type="InterPro" id="IPR011050">
    <property type="entry name" value="Pectin_lyase_fold/virulence"/>
</dbReference>
<evidence type="ECO:0000256" key="1">
    <source>
        <dbReference type="ARBA" id="ARBA00004613"/>
    </source>
</evidence>
<keyword evidence="2" id="KW-0964">Secreted</keyword>
<dbReference type="GO" id="GO:0005576">
    <property type="term" value="C:extracellular region"/>
    <property type="evidence" value="ECO:0007669"/>
    <property type="project" value="UniProtKB-SubCell"/>
</dbReference>
<dbReference type="NCBIfam" id="TIGR01901">
    <property type="entry name" value="adhes_NPXG"/>
    <property type="match status" value="1"/>
</dbReference>
<reference evidence="6" key="1">
    <citation type="journal article" date="2020" name="MBio">
        <title>Horizontal gene transfer to a defensive symbiont with a reduced genome amongst a multipartite beetle microbiome.</title>
        <authorList>
            <person name="Waterworth S.C."/>
            <person name="Florez L.V."/>
            <person name="Rees E.R."/>
            <person name="Hertweck C."/>
            <person name="Kaltenpoth M."/>
            <person name="Kwan J.C."/>
        </authorList>
    </citation>
    <scope>NUCLEOTIDE SEQUENCE [LARGE SCALE GENOMIC DNA]</scope>
</reference>